<gene>
    <name evidence="7" type="ORF">ORQ98_06275</name>
</gene>
<accession>A0ABT5U5D2</accession>
<keyword evidence="2" id="KW-0479">Metal-binding</keyword>
<keyword evidence="3" id="KW-0223">Dioxygenase</keyword>
<evidence type="ECO:0000256" key="3">
    <source>
        <dbReference type="ARBA" id="ARBA00022964"/>
    </source>
</evidence>
<comment type="caution">
    <text evidence="7">The sequence shown here is derived from an EMBL/GenBank/DDBJ whole genome shotgun (WGS) entry which is preliminary data.</text>
</comment>
<dbReference type="EMBL" id="JAPMOU010000005">
    <property type="protein sequence ID" value="MDE1461571.1"/>
    <property type="molecule type" value="Genomic_DNA"/>
</dbReference>
<proteinExistence type="predicted"/>
<dbReference type="RefSeq" id="WP_274687933.1">
    <property type="nucleotide sequence ID" value="NZ_JAPMOU010000005.1"/>
</dbReference>
<dbReference type="Proteomes" id="UP001528823">
    <property type="component" value="Unassembled WGS sequence"/>
</dbReference>
<dbReference type="Pfam" id="PF08007">
    <property type="entry name" value="JmjC_2"/>
    <property type="match status" value="1"/>
</dbReference>
<comment type="cofactor">
    <cofactor evidence="1">
        <name>Fe(2+)</name>
        <dbReference type="ChEBI" id="CHEBI:29033"/>
    </cofactor>
</comment>
<dbReference type="Gene3D" id="3.40.366.30">
    <property type="entry name" value="50S ribosomal protein L16 arginine hydroxylase, Chain A, Domain 2"/>
    <property type="match status" value="1"/>
</dbReference>
<organism evidence="7 8">
    <name type="scientific">Spartinivicinus poritis</name>
    <dbReference type="NCBI Taxonomy" id="2994640"/>
    <lineage>
        <taxon>Bacteria</taxon>
        <taxon>Pseudomonadati</taxon>
        <taxon>Pseudomonadota</taxon>
        <taxon>Gammaproteobacteria</taxon>
        <taxon>Oceanospirillales</taxon>
        <taxon>Zooshikellaceae</taxon>
        <taxon>Spartinivicinus</taxon>
    </lineage>
</organism>
<evidence type="ECO:0000256" key="4">
    <source>
        <dbReference type="ARBA" id="ARBA00023002"/>
    </source>
</evidence>
<dbReference type="InterPro" id="IPR046799">
    <property type="entry name" value="ROXA-like_wH"/>
</dbReference>
<dbReference type="PANTHER" id="PTHR13096">
    <property type="entry name" value="MINA53 MYC INDUCED NUCLEAR ANTIGEN"/>
    <property type="match status" value="1"/>
</dbReference>
<dbReference type="PANTHER" id="PTHR13096:SF8">
    <property type="entry name" value="RIBOSOMAL OXYGENASE 1"/>
    <property type="match status" value="1"/>
</dbReference>
<dbReference type="Pfam" id="PF20514">
    <property type="entry name" value="WHD_ROXA"/>
    <property type="match status" value="1"/>
</dbReference>
<keyword evidence="8" id="KW-1185">Reference proteome</keyword>
<keyword evidence="5" id="KW-0408">Iron</keyword>
<evidence type="ECO:0000256" key="2">
    <source>
        <dbReference type="ARBA" id="ARBA00022723"/>
    </source>
</evidence>
<feature type="domain" description="JmjC" evidence="6">
    <location>
        <begin position="96"/>
        <end position="224"/>
    </location>
</feature>
<evidence type="ECO:0000313" key="7">
    <source>
        <dbReference type="EMBL" id="MDE1461571.1"/>
    </source>
</evidence>
<sequence>MSLLGKLPAAAFLKDYWQKQPLLIKQALPQFEVPITPDELAGLALEPEVESRIIQAQVEEQPWALRRGPFSEATFAELGDKDWTLLVQAVDHWVPEVAELLKTVSFLPRWRLDDIMISFAATGGSVGPHYDNYDVFLLQAEGTREWQLGGRCDSDTPLLCHPDLQVLEQFTAEQTYTLEPGDVLYLPPQVAHYGIALTPGMTFSIGFRAPAYADMIGMFADFIASELVPEQRYHDPDLDVSKEPGKIDDATITRLRQQLLSIIDQPDKLRQWFGEHMTEPKYSTPPVLAKEQLQPTAITELSNLLQEGYQIVLNLDARLAYSETNQELLVFADGVSVTTSKEALPIVQRLCERHSVTWHHLQSKSEAVITFLATLWTMETVTIHDDTDGSI</sequence>
<protein>
    <submittedName>
        <fullName evidence="7">Cupin domain-containing protein</fullName>
    </submittedName>
</protein>
<dbReference type="SUPFAM" id="SSF51197">
    <property type="entry name" value="Clavaminate synthase-like"/>
    <property type="match status" value="1"/>
</dbReference>
<evidence type="ECO:0000256" key="1">
    <source>
        <dbReference type="ARBA" id="ARBA00001954"/>
    </source>
</evidence>
<evidence type="ECO:0000256" key="5">
    <source>
        <dbReference type="ARBA" id="ARBA00023004"/>
    </source>
</evidence>
<reference evidence="7 8" key="1">
    <citation type="submission" date="2022-11" db="EMBL/GenBank/DDBJ databases">
        <title>Spartinivicinus poritis sp. nov., isolated from scleractinian coral Porites lutea.</title>
        <authorList>
            <person name="Zhang G."/>
            <person name="Cai L."/>
            <person name="Wei Q."/>
        </authorList>
    </citation>
    <scope>NUCLEOTIDE SEQUENCE [LARGE SCALE GENOMIC DNA]</scope>
    <source>
        <strain evidence="7 8">A2-2</strain>
    </source>
</reference>
<dbReference type="Gene3D" id="2.60.120.650">
    <property type="entry name" value="Cupin"/>
    <property type="match status" value="1"/>
</dbReference>
<dbReference type="InterPro" id="IPR003347">
    <property type="entry name" value="JmjC_dom"/>
</dbReference>
<keyword evidence="4" id="KW-0560">Oxidoreductase</keyword>
<dbReference type="PROSITE" id="PS51184">
    <property type="entry name" value="JMJC"/>
    <property type="match status" value="1"/>
</dbReference>
<evidence type="ECO:0000259" key="6">
    <source>
        <dbReference type="PROSITE" id="PS51184"/>
    </source>
</evidence>
<dbReference type="InterPro" id="IPR039994">
    <property type="entry name" value="NO66-like"/>
</dbReference>
<name>A0ABT5U5D2_9GAMM</name>
<evidence type="ECO:0000313" key="8">
    <source>
        <dbReference type="Proteomes" id="UP001528823"/>
    </source>
</evidence>